<evidence type="ECO:0000313" key="11">
    <source>
        <dbReference type="Ensembl" id="ENSONIP00000033358.1"/>
    </source>
</evidence>
<name>A0A669BCA8_ORENI</name>
<dbReference type="InterPro" id="IPR036886">
    <property type="entry name" value="Villin_headpiece_dom_sf"/>
</dbReference>
<dbReference type="PROSITE" id="PS51089">
    <property type="entry name" value="HP"/>
    <property type="match status" value="1"/>
</dbReference>
<accession>A0A669BCA8</accession>
<feature type="domain" description="HP" evidence="10">
    <location>
        <begin position="1271"/>
        <end position="1334"/>
    </location>
</feature>
<comment type="similarity">
    <text evidence="3">Belongs to the villin/gelsolin family.</text>
</comment>
<comment type="subcellular location">
    <subcellularLocation>
        <location evidence="2">Cytoplasm</location>
        <location evidence="2">Cytoskeleton</location>
    </subcellularLocation>
    <subcellularLocation>
        <location evidence="1">Membrane</location>
        <topology evidence="1">Peripheral membrane protein</topology>
    </subcellularLocation>
</comment>
<dbReference type="Gene3D" id="3.40.20.10">
    <property type="entry name" value="Severin"/>
    <property type="match status" value="5"/>
</dbReference>
<dbReference type="Gene3D" id="1.10.950.10">
    <property type="entry name" value="Villin headpiece domain"/>
    <property type="match status" value="1"/>
</dbReference>
<evidence type="ECO:0000256" key="2">
    <source>
        <dbReference type="ARBA" id="ARBA00004245"/>
    </source>
</evidence>
<evidence type="ECO:0000256" key="6">
    <source>
        <dbReference type="ARBA" id="ARBA00023136"/>
    </source>
</evidence>
<keyword evidence="8" id="KW-0206">Cytoskeleton</keyword>
<dbReference type="GO" id="GO:0016020">
    <property type="term" value="C:membrane"/>
    <property type="evidence" value="ECO:0007669"/>
    <property type="project" value="UniProtKB-SubCell"/>
</dbReference>
<organism evidence="11 12">
    <name type="scientific">Oreochromis niloticus</name>
    <name type="common">Nile tilapia</name>
    <name type="synonym">Tilapia nilotica</name>
    <dbReference type="NCBI Taxonomy" id="8128"/>
    <lineage>
        <taxon>Eukaryota</taxon>
        <taxon>Metazoa</taxon>
        <taxon>Chordata</taxon>
        <taxon>Craniata</taxon>
        <taxon>Vertebrata</taxon>
        <taxon>Euteleostomi</taxon>
        <taxon>Actinopterygii</taxon>
        <taxon>Neopterygii</taxon>
        <taxon>Teleostei</taxon>
        <taxon>Neoteleostei</taxon>
        <taxon>Acanthomorphata</taxon>
        <taxon>Ovalentaria</taxon>
        <taxon>Cichlomorphae</taxon>
        <taxon>Cichliformes</taxon>
        <taxon>Cichlidae</taxon>
        <taxon>African cichlids</taxon>
        <taxon>Pseudocrenilabrinae</taxon>
        <taxon>Oreochromini</taxon>
        <taxon>Oreochromis</taxon>
    </lineage>
</organism>
<dbReference type="SUPFAM" id="SSF47050">
    <property type="entry name" value="VHP, Villin headpiece domain"/>
    <property type="match status" value="1"/>
</dbReference>
<sequence length="1334" mass="148841">MDGIDTLQSSAPETKAERIARYKAERRRELAERYGNTEEFTSKYVRKDRKTAGTSETVSSTTKEKEKCEDNGAEQTCTRRGFRSKIEFNSCCSESSTVLSTVTTVWISLRSSVVSPLQSSSLHSDRALPLSRNRDASPPPSPPCQSAAVLKRQDSGPQGIKGILKKSRSTSEEEDMEEEVNGENGKEDESLTDEIPDGGCISNNRYQRGSSSSSGGGSYEEMRSPSPDESLEKSSTMSEDVEELESSLDGSQNSSFKQRLAELGREGEKDTPKKARPSQMIQTSLADRFNQLQDSEGAWKKKKSNVDVEPKMSLADRMKILKEKEEQWKSKGKGAANDSNQFTVAGRMAKKGLVSGIDESPIRALKKANATPVKPLEEISTRSDVKVEGDKRLDKLESFLDKLHNKGTVSLKSKTSTIEVTAEMEKEVMKLDDEETFGNFYRSVSPSGIQDSGVVVTEEDLSQIPTESPKLTSAVAEHKRAVRPARRNQGSRNPLRALAARNDIRQVYTEQRLNVATVETKRIQVERMAKHSNLADVALAGLASKENFRKVNLRSVKSTDVVTNNSAVPFNKLMLIRIKGRRHVQVRLVEPTAQSLNSGDCFLLITPKHCYMWSGEFANVIEKAKASEMASFVQAKRDLGCKAPQVTVLEEGINTESRWAKEFWTLLGGKTKYRGAGEPEEDELYESGVVDSNGVYRLQGDKLVPHEDAWASIPSVSLLDSKEVLVFDFGSEVYVWHGKDVPLSDRKVAVKLGKQLYSGSYDYSNCRVNPLDASCTNQDTKGEGRPSWALFGRLSEHNETSLFREKFLDWAERKKEEAAQSPVHSTVRPPLDLELHPCDAKDLLNNEPEPVKTILEGIDVQRGHGLVRTEDGRQADLATVAVEAWHIREHGEEEVPEESLGQLHEGDAYIIRWKYSVTTLVGKRQKPGELSTGGPGRERAAYFFWQGRHSSASEKGTSALMTVELGSHRGSQVLVTQGKEPPCFLQLFQGGLIIHKGSRENNTNNTEAWRLFCVRGEAESEASLVEVDCQPSSLRSRGSLVLLNAEKGQLYLWHGCKAHASAKQVAKRAVDKLTQRHPSELGLSLTSSVRVEEVEEGSEPAEFVKALGLKDKKAYDCMLNDPGKYNYTPRLFSLSASSGVFEGEEVLYPARVAEGVMAMPFLQENLYAAQQPALFLLDNRMEVYLWQGWQPEDTQCTGSAKMRWDSERKCAMETVLQYCKEKNPRRPPLAYLILAGCEPLTFTNIFPYWEKDPIIAGLSKKVILVKEALSKLSKQQYSIEELTGKPLPEGVDPMRLEDYLSDQDFKKLLEMSRVEFNALPNWKQKNLKKSKGLF</sequence>
<dbReference type="CDD" id="cd11293">
    <property type="entry name" value="gelsolin_S4_like"/>
    <property type="match status" value="1"/>
</dbReference>
<evidence type="ECO:0000256" key="8">
    <source>
        <dbReference type="ARBA" id="ARBA00023212"/>
    </source>
</evidence>
<evidence type="ECO:0000259" key="10">
    <source>
        <dbReference type="PROSITE" id="PS51089"/>
    </source>
</evidence>
<dbReference type="GO" id="GO:0051016">
    <property type="term" value="P:barbed-end actin filament capping"/>
    <property type="evidence" value="ECO:0007669"/>
    <property type="project" value="TreeGrafter"/>
</dbReference>
<feature type="compositionally biased region" description="Acidic residues" evidence="9">
    <location>
        <begin position="172"/>
        <end position="181"/>
    </location>
</feature>
<dbReference type="Proteomes" id="UP000005207">
    <property type="component" value="Unplaced"/>
</dbReference>
<dbReference type="InterPro" id="IPR003128">
    <property type="entry name" value="Villin_headpiece"/>
</dbReference>
<dbReference type="InterPro" id="IPR029006">
    <property type="entry name" value="ADF-H/Gelsolin-like_dom_sf"/>
</dbReference>
<evidence type="ECO:0000256" key="7">
    <source>
        <dbReference type="ARBA" id="ARBA00023203"/>
    </source>
</evidence>
<dbReference type="SUPFAM" id="SSF55753">
    <property type="entry name" value="Actin depolymerizing proteins"/>
    <property type="match status" value="5"/>
</dbReference>
<dbReference type="InterPro" id="IPR007122">
    <property type="entry name" value="Villin/Gelsolin"/>
</dbReference>
<dbReference type="SMART" id="SM00153">
    <property type="entry name" value="VHP"/>
    <property type="match status" value="1"/>
</dbReference>
<reference evidence="11" key="1">
    <citation type="submission" date="2025-08" db="UniProtKB">
        <authorList>
            <consortium name="Ensembl"/>
        </authorList>
    </citation>
    <scope>IDENTIFICATION</scope>
</reference>
<dbReference type="PANTHER" id="PTHR11977:SF87">
    <property type="entry name" value="SUPERVILLIN ISOFORM X1"/>
    <property type="match status" value="1"/>
</dbReference>
<dbReference type="GO" id="GO:0005546">
    <property type="term" value="F:phosphatidylinositol-4,5-bisphosphate binding"/>
    <property type="evidence" value="ECO:0007669"/>
    <property type="project" value="TreeGrafter"/>
</dbReference>
<keyword evidence="6" id="KW-0472">Membrane</keyword>
<feature type="region of interest" description="Disordered" evidence="9">
    <location>
        <begin position="117"/>
        <end position="281"/>
    </location>
</feature>
<dbReference type="SMART" id="SM00262">
    <property type="entry name" value="GEL"/>
    <property type="match status" value="4"/>
</dbReference>
<evidence type="ECO:0000256" key="3">
    <source>
        <dbReference type="ARBA" id="ARBA00008418"/>
    </source>
</evidence>
<dbReference type="GO" id="GO:0051015">
    <property type="term" value="F:actin filament binding"/>
    <property type="evidence" value="ECO:0007669"/>
    <property type="project" value="InterPro"/>
</dbReference>
<dbReference type="GO" id="GO:0005737">
    <property type="term" value="C:cytoplasm"/>
    <property type="evidence" value="ECO:0007669"/>
    <property type="project" value="TreeGrafter"/>
</dbReference>
<reference evidence="11" key="2">
    <citation type="submission" date="2025-09" db="UniProtKB">
        <authorList>
            <consortium name="Ensembl"/>
        </authorList>
    </citation>
    <scope>IDENTIFICATION</scope>
</reference>
<evidence type="ECO:0000256" key="5">
    <source>
        <dbReference type="ARBA" id="ARBA00022737"/>
    </source>
</evidence>
<dbReference type="GeneTree" id="ENSGT00940000166361"/>
<keyword evidence="4" id="KW-0963">Cytoplasm</keyword>
<evidence type="ECO:0000256" key="9">
    <source>
        <dbReference type="SAM" id="MobiDB-lite"/>
    </source>
</evidence>
<dbReference type="GO" id="GO:0051014">
    <property type="term" value="P:actin filament severing"/>
    <property type="evidence" value="ECO:0007669"/>
    <property type="project" value="TreeGrafter"/>
</dbReference>
<dbReference type="GO" id="GO:0015629">
    <property type="term" value="C:actin cytoskeleton"/>
    <property type="evidence" value="ECO:0007669"/>
    <property type="project" value="TreeGrafter"/>
</dbReference>
<keyword evidence="12" id="KW-1185">Reference proteome</keyword>
<dbReference type="Ensembl" id="ENSONIT00000047252.1">
    <property type="protein sequence ID" value="ENSONIP00000033358.1"/>
    <property type="gene ID" value="ENSONIG00000040139.1"/>
</dbReference>
<feature type="compositionally biased region" description="Basic and acidic residues" evidence="9">
    <location>
        <begin position="259"/>
        <end position="273"/>
    </location>
</feature>
<dbReference type="Pfam" id="PF02209">
    <property type="entry name" value="VHP"/>
    <property type="match status" value="1"/>
</dbReference>
<dbReference type="FunFam" id="1.10.950.10:FF:000003">
    <property type="entry name" value="supervillin isoform X2"/>
    <property type="match status" value="1"/>
</dbReference>
<evidence type="ECO:0000313" key="12">
    <source>
        <dbReference type="Proteomes" id="UP000005207"/>
    </source>
</evidence>
<dbReference type="Pfam" id="PF00626">
    <property type="entry name" value="Gelsolin"/>
    <property type="match status" value="1"/>
</dbReference>
<evidence type="ECO:0000256" key="1">
    <source>
        <dbReference type="ARBA" id="ARBA00004170"/>
    </source>
</evidence>
<proteinExistence type="inferred from homology"/>
<dbReference type="PANTHER" id="PTHR11977">
    <property type="entry name" value="VILLIN"/>
    <property type="match status" value="1"/>
</dbReference>
<dbReference type="CDD" id="cd11289">
    <property type="entry name" value="gelsolin_S2_like"/>
    <property type="match status" value="1"/>
</dbReference>
<gene>
    <name evidence="11" type="primary">svild</name>
</gene>
<feature type="region of interest" description="Disordered" evidence="9">
    <location>
        <begin position="47"/>
        <end position="75"/>
    </location>
</feature>
<protein>
    <submittedName>
        <fullName evidence="11">Supervillin d</fullName>
    </submittedName>
</protein>
<keyword evidence="7" id="KW-0009">Actin-binding</keyword>
<dbReference type="GO" id="GO:0008154">
    <property type="term" value="P:actin polymerization or depolymerization"/>
    <property type="evidence" value="ECO:0007669"/>
    <property type="project" value="TreeGrafter"/>
</dbReference>
<evidence type="ECO:0000256" key="4">
    <source>
        <dbReference type="ARBA" id="ARBA00022490"/>
    </source>
</evidence>
<dbReference type="InterPro" id="IPR007123">
    <property type="entry name" value="Gelsolin-like_dom"/>
</dbReference>
<keyword evidence="5" id="KW-0677">Repeat</keyword>